<organism evidence="1 2">
    <name type="scientific">Trifolium pratense</name>
    <name type="common">Red clover</name>
    <dbReference type="NCBI Taxonomy" id="57577"/>
    <lineage>
        <taxon>Eukaryota</taxon>
        <taxon>Viridiplantae</taxon>
        <taxon>Streptophyta</taxon>
        <taxon>Embryophyta</taxon>
        <taxon>Tracheophyta</taxon>
        <taxon>Spermatophyta</taxon>
        <taxon>Magnoliopsida</taxon>
        <taxon>eudicotyledons</taxon>
        <taxon>Gunneridae</taxon>
        <taxon>Pentapetalae</taxon>
        <taxon>rosids</taxon>
        <taxon>fabids</taxon>
        <taxon>Fabales</taxon>
        <taxon>Fabaceae</taxon>
        <taxon>Papilionoideae</taxon>
        <taxon>50 kb inversion clade</taxon>
        <taxon>NPAAA clade</taxon>
        <taxon>Hologalegina</taxon>
        <taxon>IRL clade</taxon>
        <taxon>Trifolieae</taxon>
        <taxon>Trifolium</taxon>
    </lineage>
</organism>
<reference evidence="1 2" key="1">
    <citation type="journal article" date="2014" name="Am. J. Bot.">
        <title>Genome assembly and annotation for red clover (Trifolium pratense; Fabaceae).</title>
        <authorList>
            <person name="Istvanek J."/>
            <person name="Jaros M."/>
            <person name="Krenek A."/>
            <person name="Repkova J."/>
        </authorList>
    </citation>
    <scope>NUCLEOTIDE SEQUENCE [LARGE SCALE GENOMIC DNA]</scope>
    <source>
        <strain evidence="2">cv. Tatra</strain>
        <tissue evidence="1">Young leaves</tissue>
    </source>
</reference>
<feature type="non-terminal residue" evidence="1">
    <location>
        <position position="1"/>
    </location>
</feature>
<protein>
    <submittedName>
        <fullName evidence="1">Uncharacterized protein</fullName>
    </submittedName>
</protein>
<sequence>REVATVYVLEWSLSEASARDSDELADSRQMEIFDCRLVANAR</sequence>
<gene>
    <name evidence="1" type="ORF">L195_g055101</name>
</gene>
<evidence type="ECO:0000313" key="1">
    <source>
        <dbReference type="EMBL" id="PNX66447.1"/>
    </source>
</evidence>
<comment type="caution">
    <text evidence="1">The sequence shown here is derived from an EMBL/GenBank/DDBJ whole genome shotgun (WGS) entry which is preliminary data.</text>
</comment>
<proteinExistence type="predicted"/>
<reference evidence="1 2" key="2">
    <citation type="journal article" date="2017" name="Front. Plant Sci.">
        <title>Gene Classification and Mining of Molecular Markers Useful in Red Clover (Trifolium pratense) Breeding.</title>
        <authorList>
            <person name="Istvanek J."/>
            <person name="Dluhosova J."/>
            <person name="Dluhos P."/>
            <person name="Patkova L."/>
            <person name="Nedelnik J."/>
            <person name="Repkova J."/>
        </authorList>
    </citation>
    <scope>NUCLEOTIDE SEQUENCE [LARGE SCALE GENOMIC DNA]</scope>
    <source>
        <strain evidence="2">cv. Tatra</strain>
        <tissue evidence="1">Young leaves</tissue>
    </source>
</reference>
<accession>A0A2K3KJJ1</accession>
<dbReference type="EMBL" id="ASHM01099019">
    <property type="protein sequence ID" value="PNX66447.1"/>
    <property type="molecule type" value="Genomic_DNA"/>
</dbReference>
<dbReference type="AlphaFoldDB" id="A0A2K3KJJ1"/>
<name>A0A2K3KJJ1_TRIPR</name>
<dbReference type="Proteomes" id="UP000236291">
    <property type="component" value="Unassembled WGS sequence"/>
</dbReference>
<evidence type="ECO:0000313" key="2">
    <source>
        <dbReference type="Proteomes" id="UP000236291"/>
    </source>
</evidence>